<dbReference type="AlphaFoldDB" id="A0A4Y2AUW0"/>
<dbReference type="Proteomes" id="UP000499080">
    <property type="component" value="Unassembled WGS sequence"/>
</dbReference>
<evidence type="ECO:0000256" key="1">
    <source>
        <dbReference type="SAM" id="MobiDB-lite"/>
    </source>
</evidence>
<reference evidence="2 3" key="1">
    <citation type="journal article" date="2019" name="Sci. Rep.">
        <title>Orb-weaving spider Araneus ventricosus genome elucidates the spidroin gene catalogue.</title>
        <authorList>
            <person name="Kono N."/>
            <person name="Nakamura H."/>
            <person name="Ohtoshi R."/>
            <person name="Moran D.A.P."/>
            <person name="Shinohara A."/>
            <person name="Yoshida Y."/>
            <person name="Fujiwara M."/>
            <person name="Mori M."/>
            <person name="Tomita M."/>
            <person name="Arakawa K."/>
        </authorList>
    </citation>
    <scope>NUCLEOTIDE SEQUENCE [LARGE SCALE GENOMIC DNA]</scope>
</reference>
<evidence type="ECO:0000313" key="2">
    <source>
        <dbReference type="EMBL" id="GBL83508.1"/>
    </source>
</evidence>
<gene>
    <name evidence="2" type="ORF">AVEN_196355_1</name>
</gene>
<dbReference type="EMBL" id="BGPR01000033">
    <property type="protein sequence ID" value="GBL83508.1"/>
    <property type="molecule type" value="Genomic_DNA"/>
</dbReference>
<organism evidence="2 3">
    <name type="scientific">Araneus ventricosus</name>
    <name type="common">Orbweaver spider</name>
    <name type="synonym">Epeira ventricosa</name>
    <dbReference type="NCBI Taxonomy" id="182803"/>
    <lineage>
        <taxon>Eukaryota</taxon>
        <taxon>Metazoa</taxon>
        <taxon>Ecdysozoa</taxon>
        <taxon>Arthropoda</taxon>
        <taxon>Chelicerata</taxon>
        <taxon>Arachnida</taxon>
        <taxon>Araneae</taxon>
        <taxon>Araneomorphae</taxon>
        <taxon>Entelegynae</taxon>
        <taxon>Araneoidea</taxon>
        <taxon>Araneidae</taxon>
        <taxon>Araneus</taxon>
    </lineage>
</organism>
<feature type="region of interest" description="Disordered" evidence="1">
    <location>
        <begin position="31"/>
        <end position="83"/>
    </location>
</feature>
<accession>A0A4Y2AUW0</accession>
<evidence type="ECO:0000313" key="3">
    <source>
        <dbReference type="Proteomes" id="UP000499080"/>
    </source>
</evidence>
<comment type="caution">
    <text evidence="2">The sequence shown here is derived from an EMBL/GenBank/DDBJ whole genome shotgun (WGS) entry which is preliminary data.</text>
</comment>
<sequence>MDWFDLDTLTFRFEATRGLFWDEPRNFEPRSYNEPELASPLQTSKPHQREGVRPCNTPHTPRIFGGIGFRSWNPPAPKPRPYH</sequence>
<keyword evidence="3" id="KW-1185">Reference proteome</keyword>
<name>A0A4Y2AUW0_ARAVE</name>
<feature type="compositionally biased region" description="Pro residues" evidence="1">
    <location>
        <begin position="74"/>
        <end position="83"/>
    </location>
</feature>
<protein>
    <submittedName>
        <fullName evidence="2">Uncharacterized protein</fullName>
    </submittedName>
</protein>
<proteinExistence type="predicted"/>